<evidence type="ECO:0000313" key="2">
    <source>
        <dbReference type="Proteomes" id="UP000034810"/>
    </source>
</evidence>
<name>A0A0G1C9F6_9BACT</name>
<protein>
    <submittedName>
        <fullName evidence="1">Uncharacterized protein</fullName>
    </submittedName>
</protein>
<proteinExistence type="predicted"/>
<sequence length="93" mass="10826">MNNNFKRKLTDFEIQGIREWMEGASQDRKPSIRTIAKRLGVNRPTVIKALGGWEGIQRNRPQVEKKQRIIDRNISSPVRIEPMTTEIPDDLKI</sequence>
<organism evidence="1 2">
    <name type="scientific">Candidatus Wolfebacteria bacterium GW2011_GWC1_43_10</name>
    <dbReference type="NCBI Taxonomy" id="1619011"/>
    <lineage>
        <taxon>Bacteria</taxon>
        <taxon>Candidatus Wolfeibacteriota</taxon>
    </lineage>
</organism>
<reference evidence="1 2" key="1">
    <citation type="journal article" date="2015" name="Nature">
        <title>rRNA introns, odd ribosomes, and small enigmatic genomes across a large radiation of phyla.</title>
        <authorList>
            <person name="Brown C.T."/>
            <person name="Hug L.A."/>
            <person name="Thomas B.C."/>
            <person name="Sharon I."/>
            <person name="Castelle C.J."/>
            <person name="Singh A."/>
            <person name="Wilkins M.J."/>
            <person name="Williams K.H."/>
            <person name="Banfield J.F."/>
        </authorList>
    </citation>
    <scope>NUCLEOTIDE SEQUENCE [LARGE SCALE GENOMIC DNA]</scope>
</reference>
<dbReference type="AlphaFoldDB" id="A0A0G1C9F6"/>
<dbReference type="EMBL" id="LCFA01000013">
    <property type="protein sequence ID" value="KKS82064.1"/>
    <property type="molecule type" value="Genomic_DNA"/>
</dbReference>
<comment type="caution">
    <text evidence="1">The sequence shown here is derived from an EMBL/GenBank/DDBJ whole genome shotgun (WGS) entry which is preliminary data.</text>
</comment>
<evidence type="ECO:0000313" key="1">
    <source>
        <dbReference type="EMBL" id="KKS82064.1"/>
    </source>
</evidence>
<accession>A0A0G1C9F6</accession>
<dbReference type="Proteomes" id="UP000034810">
    <property type="component" value="Unassembled WGS sequence"/>
</dbReference>
<gene>
    <name evidence="1" type="ORF">UV58_C0013G0007</name>
</gene>